<dbReference type="Gene3D" id="1.20.1160.11">
    <property type="entry name" value="Paired amphipathic helix"/>
    <property type="match status" value="2"/>
</dbReference>
<dbReference type="Proteomes" id="UP001187471">
    <property type="component" value="Unassembled WGS sequence"/>
</dbReference>
<dbReference type="InterPro" id="IPR036600">
    <property type="entry name" value="PAH_sf"/>
</dbReference>
<dbReference type="GO" id="GO:0005634">
    <property type="term" value="C:nucleus"/>
    <property type="evidence" value="ECO:0007669"/>
    <property type="project" value="UniProtKB-SubCell"/>
</dbReference>
<comment type="caution">
    <text evidence="4">The sequence shown here is derived from an EMBL/GenBank/DDBJ whole genome shotgun (WGS) entry which is preliminary data.</text>
</comment>
<dbReference type="InterPro" id="IPR039774">
    <property type="entry name" value="Sin3-like"/>
</dbReference>
<dbReference type="PANTHER" id="PTHR12346">
    <property type="entry name" value="SIN3B-RELATED"/>
    <property type="match status" value="1"/>
</dbReference>
<name>A0AA88QI81_9ASTE</name>
<accession>A0AA88QI81</accession>
<protein>
    <submittedName>
        <fullName evidence="4">Uncharacterized protein</fullName>
    </submittedName>
</protein>
<reference evidence="4" key="1">
    <citation type="submission" date="2022-12" db="EMBL/GenBank/DDBJ databases">
        <title>Draft genome assemblies for two species of Escallonia (Escalloniales).</title>
        <authorList>
            <person name="Chanderbali A."/>
            <person name="Dervinis C."/>
            <person name="Anghel I."/>
            <person name="Soltis D."/>
            <person name="Soltis P."/>
            <person name="Zapata F."/>
        </authorList>
    </citation>
    <scope>NUCLEOTIDE SEQUENCE</scope>
    <source>
        <strain evidence="4">UCBG92.1500</strain>
        <tissue evidence="4">Leaf</tissue>
    </source>
</reference>
<dbReference type="InterPro" id="IPR003822">
    <property type="entry name" value="PAH"/>
</dbReference>
<dbReference type="Pfam" id="PF02671">
    <property type="entry name" value="PAH"/>
    <property type="match status" value="2"/>
</dbReference>
<evidence type="ECO:0000256" key="2">
    <source>
        <dbReference type="ARBA" id="ARBA00023242"/>
    </source>
</evidence>
<gene>
    <name evidence="4" type="ORF">RJ640_005314</name>
</gene>
<dbReference type="GO" id="GO:0003714">
    <property type="term" value="F:transcription corepressor activity"/>
    <property type="evidence" value="ECO:0007669"/>
    <property type="project" value="InterPro"/>
</dbReference>
<organism evidence="4 5">
    <name type="scientific">Escallonia rubra</name>
    <dbReference type="NCBI Taxonomy" id="112253"/>
    <lineage>
        <taxon>Eukaryota</taxon>
        <taxon>Viridiplantae</taxon>
        <taxon>Streptophyta</taxon>
        <taxon>Embryophyta</taxon>
        <taxon>Tracheophyta</taxon>
        <taxon>Spermatophyta</taxon>
        <taxon>Magnoliopsida</taxon>
        <taxon>eudicotyledons</taxon>
        <taxon>Gunneridae</taxon>
        <taxon>Pentapetalae</taxon>
        <taxon>asterids</taxon>
        <taxon>campanulids</taxon>
        <taxon>Escalloniales</taxon>
        <taxon>Escalloniaceae</taxon>
        <taxon>Escallonia</taxon>
    </lineage>
</organism>
<dbReference type="SUPFAM" id="SSF47762">
    <property type="entry name" value="PAH2 domain"/>
    <property type="match status" value="2"/>
</dbReference>
<evidence type="ECO:0000256" key="1">
    <source>
        <dbReference type="ARBA" id="ARBA00004123"/>
    </source>
</evidence>
<sequence>MEDPNQPQYSNGSKETAQSSLPFQQVGNKNAAIGESLAYLKSVKETLGAQSEEYREFVDLLKDYKTHRLCRNFLVLEDNGNYEFTYDFVAGKNKMDSYQLMNEIVVSISFCRIGITAVVPRVKVLLKDHQELIVGFNTFFLPAGYRIPDSAPLSPKSKLMDAWRFVTKIERELLHETGRYYSFLKIMKELQEKTKTMAEVHLEMCILFQDKPDLLDEFCSYLPDA</sequence>
<comment type="subcellular location">
    <subcellularLocation>
        <location evidence="1 3">Nucleus</location>
    </subcellularLocation>
</comment>
<keyword evidence="5" id="KW-1185">Reference proteome</keyword>
<evidence type="ECO:0000313" key="4">
    <source>
        <dbReference type="EMBL" id="KAK2965151.1"/>
    </source>
</evidence>
<keyword evidence="2 3" id="KW-0539">Nucleus</keyword>
<dbReference type="PROSITE" id="PS51477">
    <property type="entry name" value="PAH"/>
    <property type="match status" value="2"/>
</dbReference>
<dbReference type="AlphaFoldDB" id="A0AA88QI81"/>
<dbReference type="EMBL" id="JAVXUO010003230">
    <property type="protein sequence ID" value="KAK2965151.1"/>
    <property type="molecule type" value="Genomic_DNA"/>
</dbReference>
<proteinExistence type="predicted"/>
<evidence type="ECO:0000313" key="5">
    <source>
        <dbReference type="Proteomes" id="UP001187471"/>
    </source>
</evidence>
<evidence type="ECO:0000256" key="3">
    <source>
        <dbReference type="PROSITE-ProRule" id="PRU00810"/>
    </source>
</evidence>